<keyword evidence="3" id="KW-0328">Glycosyltransferase</keyword>
<feature type="transmembrane region" description="Helical" evidence="8">
    <location>
        <begin position="97"/>
        <end position="130"/>
    </location>
</feature>
<evidence type="ECO:0000256" key="4">
    <source>
        <dbReference type="ARBA" id="ARBA00022679"/>
    </source>
</evidence>
<evidence type="ECO:0000256" key="7">
    <source>
        <dbReference type="ARBA" id="ARBA00023136"/>
    </source>
</evidence>
<dbReference type="AlphaFoldDB" id="A0A0S7Y2U8"/>
<keyword evidence="5 8" id="KW-0812">Transmembrane</keyword>
<feature type="transmembrane region" description="Helical" evidence="8">
    <location>
        <begin position="142"/>
        <end position="174"/>
    </location>
</feature>
<dbReference type="GO" id="GO:0005886">
    <property type="term" value="C:plasma membrane"/>
    <property type="evidence" value="ECO:0007669"/>
    <property type="project" value="UniProtKB-SubCell"/>
</dbReference>
<dbReference type="InterPro" id="IPR038731">
    <property type="entry name" value="RgtA/B/C-like"/>
</dbReference>
<evidence type="ECO:0000256" key="1">
    <source>
        <dbReference type="ARBA" id="ARBA00004651"/>
    </source>
</evidence>
<comment type="caution">
    <text evidence="10">The sequence shown here is derived from an EMBL/GenBank/DDBJ whole genome shotgun (WGS) entry which is preliminary data.</text>
</comment>
<evidence type="ECO:0000313" key="10">
    <source>
        <dbReference type="EMBL" id="KPJ69040.1"/>
    </source>
</evidence>
<sequence length="458" mass="52447">MNLAIFLILLNLFKIAIAPFFPLIGDEAYYWLWSQHLDWSYVDHPPMIAYVNYFLTTLFGNSEIAVRLGAIGIVVLISLIVYLTGKELYDKRAGAMAVIIFNLLPIFFAGGMFLVPQTILFLFWALSFYLMVKIVKTGRSSYWYLLGVSVGLGLLSDYIMALFFVATGAFLLFNREQRFWFSRKEPYLGALLSMLIFSPVIFWNITHSFPSLSYHGERAASLNLEKFLNFVVLQMALYTPLLFIAIFKNLFDSLRKLSLNLMNAFSLSVFLPFAILSPFILIGGHWPAAAYLPPLLSSGKSKKVFIILTIAFALLVNSLGFVYYLFLYPTPKELVGKEYKINQELEKYIKESKPKYGRTLILANNLGLAGLISFHGKTKIYLPPGKHPQYDLWGKPELKKGDNLIYFALNDRDLDKELRPLFREVWREKQKRIFTKDADIPTKTDIFHCLGFRGGKLP</sequence>
<evidence type="ECO:0000256" key="3">
    <source>
        <dbReference type="ARBA" id="ARBA00022676"/>
    </source>
</evidence>
<keyword evidence="4" id="KW-0808">Transferase</keyword>
<evidence type="ECO:0000256" key="6">
    <source>
        <dbReference type="ARBA" id="ARBA00022989"/>
    </source>
</evidence>
<evidence type="ECO:0000256" key="8">
    <source>
        <dbReference type="SAM" id="Phobius"/>
    </source>
</evidence>
<dbReference type="PANTHER" id="PTHR33908:SF11">
    <property type="entry name" value="MEMBRANE PROTEIN"/>
    <property type="match status" value="1"/>
</dbReference>
<feature type="transmembrane region" description="Helical" evidence="8">
    <location>
        <begin position="64"/>
        <end position="85"/>
    </location>
</feature>
<accession>A0A0S7Y2U8</accession>
<comment type="subcellular location">
    <subcellularLocation>
        <location evidence="1">Cell membrane</location>
        <topology evidence="1">Multi-pass membrane protein</topology>
    </subcellularLocation>
</comment>
<dbReference type="GO" id="GO:0016763">
    <property type="term" value="F:pentosyltransferase activity"/>
    <property type="evidence" value="ECO:0007669"/>
    <property type="project" value="TreeGrafter"/>
</dbReference>
<feature type="transmembrane region" description="Helical" evidence="8">
    <location>
        <begin position="227"/>
        <end position="247"/>
    </location>
</feature>
<feature type="transmembrane region" description="Helical" evidence="8">
    <location>
        <begin position="259"/>
        <end position="284"/>
    </location>
</feature>
<name>A0A0S7Y2U8_UNCSA</name>
<evidence type="ECO:0000313" key="11">
    <source>
        <dbReference type="Proteomes" id="UP000051861"/>
    </source>
</evidence>
<evidence type="ECO:0000256" key="5">
    <source>
        <dbReference type="ARBA" id="ARBA00022692"/>
    </source>
</evidence>
<protein>
    <recommendedName>
        <fullName evidence="9">Glycosyltransferase RgtA/B/C/D-like domain-containing protein</fullName>
    </recommendedName>
</protein>
<feature type="domain" description="Glycosyltransferase RgtA/B/C/D-like" evidence="9">
    <location>
        <begin position="43"/>
        <end position="203"/>
    </location>
</feature>
<keyword evidence="6 8" id="KW-1133">Transmembrane helix</keyword>
<reference evidence="10 11" key="1">
    <citation type="journal article" date="2015" name="Microbiome">
        <title>Genomic resolution of linkages in carbon, nitrogen, and sulfur cycling among widespread estuary sediment bacteria.</title>
        <authorList>
            <person name="Baker B.J."/>
            <person name="Lazar C.S."/>
            <person name="Teske A.P."/>
            <person name="Dick G.J."/>
        </authorList>
    </citation>
    <scope>NUCLEOTIDE SEQUENCE [LARGE SCALE GENOMIC DNA]</scope>
    <source>
        <strain evidence="10">DG_54_3</strain>
    </source>
</reference>
<gene>
    <name evidence="10" type="ORF">AMJ44_04745</name>
</gene>
<proteinExistence type="predicted"/>
<keyword evidence="2" id="KW-1003">Cell membrane</keyword>
<dbReference type="EMBL" id="LIZX01000033">
    <property type="protein sequence ID" value="KPJ69040.1"/>
    <property type="molecule type" value="Genomic_DNA"/>
</dbReference>
<feature type="transmembrane region" description="Helical" evidence="8">
    <location>
        <begin position="186"/>
        <end position="207"/>
    </location>
</feature>
<dbReference type="Proteomes" id="UP000051861">
    <property type="component" value="Unassembled WGS sequence"/>
</dbReference>
<feature type="transmembrane region" description="Helical" evidence="8">
    <location>
        <begin position="304"/>
        <end position="327"/>
    </location>
</feature>
<keyword evidence="7 8" id="KW-0472">Membrane</keyword>
<evidence type="ECO:0000259" key="9">
    <source>
        <dbReference type="Pfam" id="PF13231"/>
    </source>
</evidence>
<dbReference type="GO" id="GO:0009103">
    <property type="term" value="P:lipopolysaccharide biosynthetic process"/>
    <property type="evidence" value="ECO:0007669"/>
    <property type="project" value="UniProtKB-ARBA"/>
</dbReference>
<dbReference type="PANTHER" id="PTHR33908">
    <property type="entry name" value="MANNOSYLTRANSFERASE YKCB-RELATED"/>
    <property type="match status" value="1"/>
</dbReference>
<dbReference type="Pfam" id="PF13231">
    <property type="entry name" value="PMT_2"/>
    <property type="match status" value="1"/>
</dbReference>
<evidence type="ECO:0000256" key="2">
    <source>
        <dbReference type="ARBA" id="ARBA00022475"/>
    </source>
</evidence>
<organism evidence="10 11">
    <name type="scientific">candidate division WOR-1 bacterium DG_54_3</name>
    <dbReference type="NCBI Taxonomy" id="1703775"/>
    <lineage>
        <taxon>Bacteria</taxon>
        <taxon>Bacillati</taxon>
        <taxon>Saganbacteria</taxon>
    </lineage>
</organism>
<dbReference type="InterPro" id="IPR050297">
    <property type="entry name" value="LipidA_mod_glycosyltrf_83"/>
</dbReference>